<dbReference type="InterPro" id="IPR001969">
    <property type="entry name" value="Aspartic_peptidase_AS"/>
</dbReference>
<dbReference type="PANTHER" id="PTHR15503">
    <property type="entry name" value="LDOC1 RELATED"/>
    <property type="match status" value="1"/>
</dbReference>
<dbReference type="GO" id="GO:0006508">
    <property type="term" value="P:proteolysis"/>
    <property type="evidence" value="ECO:0007669"/>
    <property type="project" value="InterPro"/>
</dbReference>
<organism evidence="1 2">
    <name type="scientific">Brassica oleracea var. oleracea</name>
    <dbReference type="NCBI Taxonomy" id="109376"/>
    <lineage>
        <taxon>Eukaryota</taxon>
        <taxon>Viridiplantae</taxon>
        <taxon>Streptophyta</taxon>
        <taxon>Embryophyta</taxon>
        <taxon>Tracheophyta</taxon>
        <taxon>Spermatophyta</taxon>
        <taxon>Magnoliopsida</taxon>
        <taxon>eudicotyledons</taxon>
        <taxon>Gunneridae</taxon>
        <taxon>Pentapetalae</taxon>
        <taxon>rosids</taxon>
        <taxon>malvids</taxon>
        <taxon>Brassicales</taxon>
        <taxon>Brassicaceae</taxon>
        <taxon>Brassiceae</taxon>
        <taxon>Brassica</taxon>
    </lineage>
</organism>
<dbReference type="Proteomes" id="UP000032141">
    <property type="component" value="Unassembled WGS sequence"/>
</dbReference>
<dbReference type="AlphaFoldDB" id="A0A0D2ZZQ5"/>
<dbReference type="STRING" id="109376.A0A0D2ZZQ5"/>
<proteinExistence type="predicted"/>
<evidence type="ECO:0000313" key="1">
    <source>
        <dbReference type="EnsemblPlants" id="Bo13860s010.1"/>
    </source>
</evidence>
<reference evidence="1" key="1">
    <citation type="journal article" date="2014" name="Genome Biol.">
        <title>Transcriptome and methylome profiling reveals relics of genome dominance in the mesopolyploid Brassica oleracea.</title>
        <authorList>
            <person name="Parkin I.A."/>
            <person name="Koh C."/>
            <person name="Tang H."/>
            <person name="Robinson S.J."/>
            <person name="Kagale S."/>
            <person name="Clarke W.E."/>
            <person name="Town C.D."/>
            <person name="Nixon J."/>
            <person name="Krishnakumar V."/>
            <person name="Bidwell S.L."/>
            <person name="Denoeud F."/>
            <person name="Belcram H."/>
            <person name="Links M.G."/>
            <person name="Just J."/>
            <person name="Clarke C."/>
            <person name="Bender T."/>
            <person name="Huebert T."/>
            <person name="Mason A.S."/>
            <person name="Pires J.C."/>
            <person name="Barker G."/>
            <person name="Moore J."/>
            <person name="Walley P.G."/>
            <person name="Manoli S."/>
            <person name="Batley J."/>
            <person name="Edwards D."/>
            <person name="Nelson M.N."/>
            <person name="Wang X."/>
            <person name="Paterson A.H."/>
            <person name="King G."/>
            <person name="Bancroft I."/>
            <person name="Chalhoub B."/>
            <person name="Sharpe A.G."/>
        </authorList>
    </citation>
    <scope>NUCLEOTIDE SEQUENCE [LARGE SCALE GENOMIC DNA]</scope>
    <source>
        <strain evidence="1">cv. TO1000</strain>
    </source>
</reference>
<evidence type="ECO:0008006" key="3">
    <source>
        <dbReference type="Google" id="ProtNLM"/>
    </source>
</evidence>
<dbReference type="GO" id="GO:0004190">
    <property type="term" value="F:aspartic-type endopeptidase activity"/>
    <property type="evidence" value="ECO:0007669"/>
    <property type="project" value="InterPro"/>
</dbReference>
<dbReference type="EnsemblPlants" id="Bo13860s010.1">
    <property type="protein sequence ID" value="Bo13860s010.1"/>
    <property type="gene ID" value="Bo13860s010"/>
</dbReference>
<name>A0A0D2ZZQ5_BRAOL</name>
<sequence>CKAFQRYKCLEVEERSEEADESEEDIAEETEAPAKQELQVLSLQSMAGLTTKRTMRIKGHIKGEEVVVLIDSGASCSFIATRVVEKLGLPVVATTDFGVAIGDGRIMTSSGKCEGLKLIIQGIEIQGDFMLFDLGATDMVLGYTWLASLGE</sequence>
<dbReference type="InterPro" id="IPR032567">
    <property type="entry name" value="RTL1-rel"/>
</dbReference>
<dbReference type="Pfam" id="PF08284">
    <property type="entry name" value="RVP_2"/>
    <property type="match status" value="1"/>
</dbReference>
<dbReference type="SUPFAM" id="SSF50630">
    <property type="entry name" value="Acid proteases"/>
    <property type="match status" value="1"/>
</dbReference>
<dbReference type="PROSITE" id="PS00141">
    <property type="entry name" value="ASP_PROTEASE"/>
    <property type="match status" value="1"/>
</dbReference>
<evidence type="ECO:0000313" key="2">
    <source>
        <dbReference type="Proteomes" id="UP000032141"/>
    </source>
</evidence>
<dbReference type="Gene3D" id="2.40.70.10">
    <property type="entry name" value="Acid Proteases"/>
    <property type="match status" value="1"/>
</dbReference>
<protein>
    <recommendedName>
        <fullName evidence="3">Aspartic peptidase DDI1-type domain-containing protein</fullName>
    </recommendedName>
</protein>
<reference evidence="1" key="2">
    <citation type="submission" date="2015-06" db="UniProtKB">
        <authorList>
            <consortium name="EnsemblPlants"/>
        </authorList>
    </citation>
    <scope>IDENTIFICATION</scope>
</reference>
<dbReference type="PANTHER" id="PTHR15503:SF22">
    <property type="entry name" value="TRANSPOSON TY3-I GAG POLYPROTEIN"/>
    <property type="match status" value="1"/>
</dbReference>
<dbReference type="Gramene" id="Bo13860s010.1">
    <property type="protein sequence ID" value="Bo13860s010.1"/>
    <property type="gene ID" value="Bo13860s010"/>
</dbReference>
<dbReference type="HOGENOM" id="CLU_1736136_0_0_1"/>
<dbReference type="OMA" id="NEPENCM"/>
<keyword evidence="2" id="KW-1185">Reference proteome</keyword>
<dbReference type="InterPro" id="IPR021109">
    <property type="entry name" value="Peptidase_aspartic_dom_sf"/>
</dbReference>
<accession>A0A0D2ZZQ5</accession>
<dbReference type="CDD" id="cd00303">
    <property type="entry name" value="retropepsin_like"/>
    <property type="match status" value="1"/>
</dbReference>